<name>A0AAW0GNC5_9APHY</name>
<dbReference type="Proteomes" id="UP001385951">
    <property type="component" value="Unassembled WGS sequence"/>
</dbReference>
<feature type="transmembrane region" description="Helical" evidence="1">
    <location>
        <begin position="12"/>
        <end position="33"/>
    </location>
</feature>
<protein>
    <submittedName>
        <fullName evidence="2">Uncharacterized protein</fullName>
    </submittedName>
</protein>
<dbReference type="EMBL" id="JASBNA010000006">
    <property type="protein sequence ID" value="KAK7690670.1"/>
    <property type="molecule type" value="Genomic_DNA"/>
</dbReference>
<keyword evidence="3" id="KW-1185">Reference proteome</keyword>
<reference evidence="2 3" key="1">
    <citation type="submission" date="2022-09" db="EMBL/GenBank/DDBJ databases">
        <authorList>
            <person name="Palmer J.M."/>
        </authorList>
    </citation>
    <scope>NUCLEOTIDE SEQUENCE [LARGE SCALE GENOMIC DNA]</scope>
    <source>
        <strain evidence="2 3">DSM 7382</strain>
    </source>
</reference>
<sequence length="67" mass="7309">MTAFDDGFGALLVGQIVTTFLYGLSTLQTYTYYNKYPRDGKELKIWVGAIWAIDTANVALGGPVTDS</sequence>
<keyword evidence="1" id="KW-1133">Transmembrane helix</keyword>
<keyword evidence="1" id="KW-0812">Transmembrane</keyword>
<comment type="caution">
    <text evidence="2">The sequence shown here is derived from an EMBL/GenBank/DDBJ whole genome shotgun (WGS) entry which is preliminary data.</text>
</comment>
<organism evidence="2 3">
    <name type="scientific">Cerrena zonata</name>
    <dbReference type="NCBI Taxonomy" id="2478898"/>
    <lineage>
        <taxon>Eukaryota</taxon>
        <taxon>Fungi</taxon>
        <taxon>Dikarya</taxon>
        <taxon>Basidiomycota</taxon>
        <taxon>Agaricomycotina</taxon>
        <taxon>Agaricomycetes</taxon>
        <taxon>Polyporales</taxon>
        <taxon>Cerrenaceae</taxon>
        <taxon>Cerrena</taxon>
    </lineage>
</organism>
<accession>A0AAW0GNC5</accession>
<gene>
    <name evidence="2" type="ORF">QCA50_005769</name>
</gene>
<keyword evidence="1" id="KW-0472">Membrane</keyword>
<evidence type="ECO:0000256" key="1">
    <source>
        <dbReference type="SAM" id="Phobius"/>
    </source>
</evidence>
<evidence type="ECO:0000313" key="2">
    <source>
        <dbReference type="EMBL" id="KAK7690670.1"/>
    </source>
</evidence>
<dbReference type="AlphaFoldDB" id="A0AAW0GNC5"/>
<proteinExistence type="predicted"/>
<evidence type="ECO:0000313" key="3">
    <source>
        <dbReference type="Proteomes" id="UP001385951"/>
    </source>
</evidence>